<keyword evidence="5" id="KW-0053">Apoptosis</keyword>
<evidence type="ECO:0000256" key="10">
    <source>
        <dbReference type="ARBA" id="ARBA00023242"/>
    </source>
</evidence>
<dbReference type="GO" id="GO:0005829">
    <property type="term" value="C:cytosol"/>
    <property type="evidence" value="ECO:0007669"/>
    <property type="project" value="Ensembl"/>
</dbReference>
<keyword evidence="10" id="KW-0539">Nucleus</keyword>
<dbReference type="GO" id="GO:0003713">
    <property type="term" value="F:transcription coactivator activity"/>
    <property type="evidence" value="ECO:0000318"/>
    <property type="project" value="GO_Central"/>
</dbReference>
<keyword evidence="7" id="KW-0010">Activator</keyword>
<evidence type="ECO:0000256" key="7">
    <source>
        <dbReference type="ARBA" id="ARBA00023159"/>
    </source>
</evidence>
<evidence type="ECO:0000256" key="17">
    <source>
        <dbReference type="SAM" id="MobiDB-lite"/>
    </source>
</evidence>
<dbReference type="GO" id="GO:0045171">
    <property type="term" value="C:intercellular bridge"/>
    <property type="evidence" value="ECO:0007669"/>
    <property type="project" value="Ensembl"/>
</dbReference>
<evidence type="ECO:0000256" key="6">
    <source>
        <dbReference type="ARBA" id="ARBA00023015"/>
    </source>
</evidence>
<dbReference type="GO" id="GO:0006357">
    <property type="term" value="P:regulation of transcription by RNA polymerase II"/>
    <property type="evidence" value="ECO:0007669"/>
    <property type="project" value="InterPro"/>
</dbReference>
<evidence type="ECO:0000256" key="12">
    <source>
        <dbReference type="ARBA" id="ARBA00059202"/>
    </source>
</evidence>
<gene>
    <name evidence="19" type="primary">SRA1</name>
</gene>
<dbReference type="GO" id="GO:0002153">
    <property type="term" value="F:steroid receptor RNA activator RNA binding"/>
    <property type="evidence" value="ECO:0007669"/>
    <property type="project" value="Ensembl"/>
</dbReference>
<dbReference type="InterPro" id="IPR040243">
    <property type="entry name" value="Steroid_recept_RNA_1"/>
</dbReference>
<comment type="subcellular location">
    <subcellularLocation>
        <location evidence="2">Cytoplasm</location>
    </subcellularLocation>
    <subcellularLocation>
        <location evidence="1">Nucleus</location>
    </subcellularLocation>
</comment>
<feature type="domain" description="SRA1/Sec31" evidence="18">
    <location>
        <begin position="64"/>
        <end position="207"/>
    </location>
</feature>
<dbReference type="CTD" id="10011"/>
<dbReference type="GO" id="GO:0006915">
    <property type="term" value="P:apoptotic process"/>
    <property type="evidence" value="ECO:0007669"/>
    <property type="project" value="UniProtKB-KW"/>
</dbReference>
<comment type="similarity">
    <text evidence="13">Belongs to the SRA1 family.</text>
</comment>
<dbReference type="GeneID" id="100090304"/>
<dbReference type="GO" id="GO:0015630">
    <property type="term" value="C:microtubule cytoskeleton"/>
    <property type="evidence" value="ECO:0007669"/>
    <property type="project" value="Ensembl"/>
</dbReference>
<keyword evidence="6" id="KW-0805">Transcription regulation</keyword>
<dbReference type="GO" id="GO:0005654">
    <property type="term" value="C:nucleoplasm"/>
    <property type="evidence" value="ECO:0007669"/>
    <property type="project" value="Ensembl"/>
</dbReference>
<feature type="compositionally biased region" description="Pro residues" evidence="17">
    <location>
        <begin position="66"/>
        <end position="80"/>
    </location>
</feature>
<reference evidence="19 20" key="1">
    <citation type="journal article" date="2008" name="Nature">
        <title>Genome analysis of the platypus reveals unique signatures of evolution.</title>
        <authorList>
            <person name="Warren W.C."/>
            <person name="Hillier L.W."/>
            <person name="Marshall Graves J.A."/>
            <person name="Birney E."/>
            <person name="Ponting C.P."/>
            <person name="Grutzner F."/>
            <person name="Belov K."/>
            <person name="Miller W."/>
            <person name="Clarke L."/>
            <person name="Chinwalla A.T."/>
            <person name="Yang S.P."/>
            <person name="Heger A."/>
            <person name="Locke D.P."/>
            <person name="Miethke P."/>
            <person name="Waters P.D."/>
            <person name="Veyrunes F."/>
            <person name="Fulton L."/>
            <person name="Fulton B."/>
            <person name="Graves T."/>
            <person name="Wallis J."/>
            <person name="Puente X.S."/>
            <person name="Lopez-Otin C."/>
            <person name="Ordonez G.R."/>
            <person name="Eichler E.E."/>
            <person name="Chen L."/>
            <person name="Cheng Z."/>
            <person name="Deakin J.E."/>
            <person name="Alsop A."/>
            <person name="Thompson K."/>
            <person name="Kirby P."/>
            <person name="Papenfuss A.T."/>
            <person name="Wakefield M.J."/>
            <person name="Olender T."/>
            <person name="Lancet D."/>
            <person name="Huttley G.A."/>
            <person name="Smit A.F."/>
            <person name="Pask A."/>
            <person name="Temple-Smith P."/>
            <person name="Batzer M.A."/>
            <person name="Walker J.A."/>
            <person name="Konkel M.K."/>
            <person name="Harris R.S."/>
            <person name="Whittington C.M."/>
            <person name="Wong E.S."/>
            <person name="Gemmell N.J."/>
            <person name="Buschiazzo E."/>
            <person name="Vargas Jentzsch I.M."/>
            <person name="Merkel A."/>
            <person name="Schmitz J."/>
            <person name="Zemann A."/>
            <person name="Churakov G."/>
            <person name="Kriegs J.O."/>
            <person name="Brosius J."/>
            <person name="Murchison E.P."/>
            <person name="Sachidanandam R."/>
            <person name="Smith C."/>
            <person name="Hannon G.J."/>
            <person name="Tsend-Ayush E."/>
            <person name="McMillan D."/>
            <person name="Attenborough R."/>
            <person name="Rens W."/>
            <person name="Ferguson-Smith M."/>
            <person name="Lefevre C.M."/>
            <person name="Sharp J.A."/>
            <person name="Nicholas K.R."/>
            <person name="Ray D.A."/>
            <person name="Kube M."/>
            <person name="Reinhardt R."/>
            <person name="Pringle T.H."/>
            <person name="Taylor J."/>
            <person name="Jones R.C."/>
            <person name="Nixon B."/>
            <person name="Dacheux J.L."/>
            <person name="Niwa H."/>
            <person name="Sekita Y."/>
            <person name="Huang X."/>
            <person name="Stark A."/>
            <person name="Kheradpour P."/>
            <person name="Kellis M."/>
            <person name="Flicek P."/>
            <person name="Chen Y."/>
            <person name="Webber C."/>
            <person name="Hardison R."/>
            <person name="Nelson J."/>
            <person name="Hallsworth-Pepin K."/>
            <person name="Delehaunty K."/>
            <person name="Markovic C."/>
            <person name="Minx P."/>
            <person name="Feng Y."/>
            <person name="Kremitzki C."/>
            <person name="Mitreva M."/>
            <person name="Glasscock J."/>
            <person name="Wylie T."/>
            <person name="Wohldmann P."/>
            <person name="Thiru P."/>
            <person name="Nhan M.N."/>
            <person name="Pohl C.S."/>
            <person name="Smith S.M."/>
            <person name="Hou S."/>
            <person name="Nefedov M."/>
            <person name="de Jong P.J."/>
            <person name="Renfree M.B."/>
            <person name="Mardis E.R."/>
            <person name="Wilson R.K."/>
        </authorList>
    </citation>
    <scope>NUCLEOTIDE SEQUENCE [LARGE SCALE GENOMIC DNA]</scope>
    <source>
        <strain evidence="19 20">Glennie</strain>
    </source>
</reference>
<sequence length="222" mass="23790">MAELYVKPGNKERGWNDPPQLSYGLQTQTGGPRRPALTRRVAAPQDGAPAVPANEQGPRTSLTGSPAPPATPPGPPPCEGPSPLRTGPTSSPPSESEAALEDVLEPLEQVLAACRAHTRKQVIDDISRRLVLLREQWGSGKLSAPVKKRMVLLVQELQADHWDKADDIHRSLMVDHVTEVSQWMVGVKRLIAEKKSVSVAAATAEEKEEGEAAPAPGPLPGR</sequence>
<dbReference type="OrthoDB" id="5982138at2759"/>
<dbReference type="AlphaFoldDB" id="A0A6I8NKX0"/>
<name>A0A6I8NKX0_ORNAN</name>
<dbReference type="Bgee" id="ENSOANG00000046726">
    <property type="expression patterns" value="Expressed in liver and 8 other cell types or tissues"/>
</dbReference>
<evidence type="ECO:0000256" key="15">
    <source>
        <dbReference type="ARBA" id="ARBA00073527"/>
    </source>
</evidence>
<evidence type="ECO:0000256" key="11">
    <source>
        <dbReference type="ARBA" id="ARBA00023274"/>
    </source>
</evidence>
<reference evidence="19" key="2">
    <citation type="submission" date="2025-08" db="UniProtKB">
        <authorList>
            <consortium name="Ensembl"/>
        </authorList>
    </citation>
    <scope>IDENTIFICATION</scope>
    <source>
        <strain evidence="19">Glennie</strain>
    </source>
</reference>
<evidence type="ECO:0000256" key="2">
    <source>
        <dbReference type="ARBA" id="ARBA00004496"/>
    </source>
</evidence>
<organism evidence="19 20">
    <name type="scientific">Ornithorhynchus anatinus</name>
    <name type="common">Duckbill platypus</name>
    <dbReference type="NCBI Taxonomy" id="9258"/>
    <lineage>
        <taxon>Eukaryota</taxon>
        <taxon>Metazoa</taxon>
        <taxon>Chordata</taxon>
        <taxon>Craniata</taxon>
        <taxon>Vertebrata</taxon>
        <taxon>Euteleostomi</taxon>
        <taxon>Mammalia</taxon>
        <taxon>Monotremata</taxon>
        <taxon>Ornithorhynchidae</taxon>
        <taxon>Ornithorhynchus</taxon>
    </lineage>
</organism>
<proteinExistence type="inferred from homology"/>
<dbReference type="GO" id="GO:1990904">
    <property type="term" value="C:ribonucleoprotein complex"/>
    <property type="evidence" value="ECO:0007669"/>
    <property type="project" value="UniProtKB-KW"/>
</dbReference>
<keyword evidence="8" id="KW-0804">Transcription</keyword>
<dbReference type="Pfam" id="PF07304">
    <property type="entry name" value="SRA1"/>
    <property type="match status" value="1"/>
</dbReference>
<dbReference type="GO" id="GO:0005634">
    <property type="term" value="C:nucleus"/>
    <property type="evidence" value="ECO:0000318"/>
    <property type="project" value="GO_Central"/>
</dbReference>
<dbReference type="Proteomes" id="UP000002279">
    <property type="component" value="Chromosome X2"/>
</dbReference>
<accession>A0A6I8NKX0</accession>
<evidence type="ECO:0000256" key="1">
    <source>
        <dbReference type="ARBA" id="ARBA00004123"/>
    </source>
</evidence>
<evidence type="ECO:0000256" key="9">
    <source>
        <dbReference type="ARBA" id="ARBA00023170"/>
    </source>
</evidence>
<evidence type="ECO:0000313" key="19">
    <source>
        <dbReference type="Ensembl" id="ENSOANP00000041400.1"/>
    </source>
</evidence>
<evidence type="ECO:0000313" key="20">
    <source>
        <dbReference type="Proteomes" id="UP000002279"/>
    </source>
</evidence>
<dbReference type="GeneTree" id="ENSGT00390000001803"/>
<dbReference type="GO" id="GO:0045662">
    <property type="term" value="P:negative regulation of myoblast differentiation"/>
    <property type="evidence" value="ECO:0007669"/>
    <property type="project" value="Ensembl"/>
</dbReference>
<feature type="region of interest" description="Disordered" evidence="17">
    <location>
        <begin position="201"/>
        <end position="222"/>
    </location>
</feature>
<keyword evidence="4" id="KW-0597">Phosphoprotein</keyword>
<keyword evidence="9" id="KW-0675">Receptor</keyword>
<evidence type="ECO:0000256" key="16">
    <source>
        <dbReference type="ARBA" id="ARBA00081120"/>
    </source>
</evidence>
<keyword evidence="20" id="KW-1185">Reference proteome</keyword>
<feature type="region of interest" description="Disordered" evidence="17">
    <location>
        <begin position="1"/>
        <end position="98"/>
    </location>
</feature>
<evidence type="ECO:0000259" key="18">
    <source>
        <dbReference type="Pfam" id="PF07304"/>
    </source>
</evidence>
<keyword evidence="3" id="KW-0963">Cytoplasm</keyword>
<evidence type="ECO:0000256" key="3">
    <source>
        <dbReference type="ARBA" id="ARBA00022490"/>
    </source>
</evidence>
<reference evidence="19" key="3">
    <citation type="submission" date="2025-09" db="UniProtKB">
        <authorList>
            <consortium name="Ensembl"/>
        </authorList>
    </citation>
    <scope>IDENTIFICATION</scope>
    <source>
        <strain evidence="19">Glennie</strain>
    </source>
</reference>
<dbReference type="InParanoid" id="A0A6I8NKX0"/>
<evidence type="ECO:0000256" key="4">
    <source>
        <dbReference type="ARBA" id="ARBA00022553"/>
    </source>
</evidence>
<evidence type="ECO:0000256" key="14">
    <source>
        <dbReference type="ARBA" id="ARBA00063541"/>
    </source>
</evidence>
<dbReference type="InterPro" id="IPR009917">
    <property type="entry name" value="SRA1/Sec31"/>
</dbReference>
<dbReference type="OMA" id="VPGIQHD"/>
<dbReference type="RefSeq" id="XP_028908324.1">
    <property type="nucleotide sequence ID" value="XM_029052491.2"/>
</dbReference>
<dbReference type="FunCoup" id="A0A6I8NKX0">
    <property type="interactions" value="490"/>
</dbReference>
<comment type="subunit">
    <text evidence="14">SRA1 RNA exists in a ribonucleoprotein complex containing NCOA1. The RNA also forms a complex with PUS1 and RARG in the nucleus. Interacts with AR.</text>
</comment>
<keyword evidence="11" id="KW-0687">Ribonucleoprotein</keyword>
<dbReference type="KEGG" id="oaa:100090304"/>
<evidence type="ECO:0000256" key="13">
    <source>
        <dbReference type="ARBA" id="ARBA00061450"/>
    </source>
</evidence>
<dbReference type="GO" id="GO:0005886">
    <property type="term" value="C:plasma membrane"/>
    <property type="evidence" value="ECO:0007669"/>
    <property type="project" value="Ensembl"/>
</dbReference>
<protein>
    <recommendedName>
        <fullName evidence="15">Steroid receptor RNA activator 1</fullName>
    </recommendedName>
    <alternativeName>
        <fullName evidence="16">Steroid receptor RNA activator protein</fullName>
    </alternativeName>
</protein>
<dbReference type="GO" id="GO:0005929">
    <property type="term" value="C:cilium"/>
    <property type="evidence" value="ECO:0007669"/>
    <property type="project" value="Ensembl"/>
</dbReference>
<evidence type="ECO:0000256" key="5">
    <source>
        <dbReference type="ARBA" id="ARBA00022703"/>
    </source>
</evidence>
<dbReference type="FunFam" id="1.20.940.10:FF:000006">
    <property type="entry name" value="steroid receptor RNA activator 1"/>
    <property type="match status" value="1"/>
</dbReference>
<dbReference type="PANTHER" id="PTHR18834:SF2">
    <property type="entry name" value="STEROID RECEPTOR RNA ACTIVATOR 1"/>
    <property type="match status" value="1"/>
</dbReference>
<dbReference type="Gene3D" id="1.20.940.10">
    <property type="entry name" value="Functional domain of the splicing factor Prp18"/>
    <property type="match status" value="1"/>
</dbReference>
<evidence type="ECO:0000256" key="8">
    <source>
        <dbReference type="ARBA" id="ARBA00023163"/>
    </source>
</evidence>
<comment type="function">
    <text evidence="12">Functional RNA which acts as a transcriptional coactivator that selectively enhances steroid receptor-mediated transactivation ligand-independently through a mechanism involving the modulating N-terminal domain (AF-1) of steroid receptors. Also mediates transcriptional coactivation of steroid receptors ligand-dependently through the steroid-binding domain (AF-2). Enhances cellular proliferation and differentiation and promotes apoptosis in vivo. May play a role in tumorigenesis.</text>
</comment>
<dbReference type="Ensembl" id="ENSOANT00000062894.1">
    <property type="protein sequence ID" value="ENSOANP00000041400.1"/>
    <property type="gene ID" value="ENSOANG00000046726.1"/>
</dbReference>
<dbReference type="PANTHER" id="PTHR18834">
    <property type="entry name" value="STEROID RECEPTOR RNA ACTIVATOR 1"/>
    <property type="match status" value="1"/>
</dbReference>